<dbReference type="InterPro" id="IPR027417">
    <property type="entry name" value="P-loop_NTPase"/>
</dbReference>
<dbReference type="Pfam" id="PF04408">
    <property type="entry name" value="WHD_HA2"/>
    <property type="match status" value="1"/>
</dbReference>
<dbReference type="GeneID" id="34525423"/>
<keyword evidence="8" id="KW-0508">mRNA splicing</keyword>
<dbReference type="GO" id="GO:0034458">
    <property type="term" value="F:3'-5' RNA helicase activity"/>
    <property type="evidence" value="ECO:0007669"/>
    <property type="project" value="TreeGrafter"/>
</dbReference>
<feature type="compositionally biased region" description="Basic and acidic residues" evidence="13">
    <location>
        <begin position="906"/>
        <end position="916"/>
    </location>
</feature>
<feature type="region of interest" description="Disordered" evidence="13">
    <location>
        <begin position="906"/>
        <end position="940"/>
    </location>
</feature>
<gene>
    <name evidence="16" type="primary">KNAG0C06500</name>
    <name evidence="16" type="ordered locus">KNAG_0C06500</name>
</gene>
<organism evidence="16 17">
    <name type="scientific">Huiozyma naganishii (strain ATCC MYA-139 / BCRC 22969 / CBS 8797 / KCTC 17520 / NBRC 10181 / NCYC 3082 / Yp74L-3)</name>
    <name type="common">Yeast</name>
    <name type="synonym">Kazachstania naganishii</name>
    <dbReference type="NCBI Taxonomy" id="1071383"/>
    <lineage>
        <taxon>Eukaryota</taxon>
        <taxon>Fungi</taxon>
        <taxon>Dikarya</taxon>
        <taxon>Ascomycota</taxon>
        <taxon>Saccharomycotina</taxon>
        <taxon>Saccharomycetes</taxon>
        <taxon>Saccharomycetales</taxon>
        <taxon>Saccharomycetaceae</taxon>
        <taxon>Huiozyma</taxon>
    </lineage>
</organism>
<evidence type="ECO:0000256" key="12">
    <source>
        <dbReference type="ARBA" id="ARBA00070009"/>
    </source>
</evidence>
<dbReference type="AlphaFoldDB" id="J7RJQ7"/>
<keyword evidence="6" id="KW-0347">Helicase</keyword>
<evidence type="ECO:0000313" key="17">
    <source>
        <dbReference type="Proteomes" id="UP000006310"/>
    </source>
</evidence>
<dbReference type="InterPro" id="IPR001650">
    <property type="entry name" value="Helicase_C-like"/>
</dbReference>
<dbReference type="FunFam" id="1.20.120.1080:FF:000018">
    <property type="entry name" value="Pre-mRNA-splicing factor ATP-dependent RNA helicase prp16"/>
    <property type="match status" value="1"/>
</dbReference>
<dbReference type="SUPFAM" id="SSF52540">
    <property type="entry name" value="P-loop containing nucleoside triphosphate hydrolases"/>
    <property type="match status" value="1"/>
</dbReference>
<dbReference type="GO" id="GO:0000386">
    <property type="term" value="F:second spliceosomal transesterification activity"/>
    <property type="evidence" value="ECO:0007669"/>
    <property type="project" value="EnsemblFungi"/>
</dbReference>
<feature type="domain" description="Helicase ATP-binding" evidence="14">
    <location>
        <begin position="232"/>
        <end position="392"/>
    </location>
</feature>
<reference evidence="17" key="2">
    <citation type="submission" date="2012-08" db="EMBL/GenBank/DDBJ databases">
        <title>Genome sequence of Kazachstania naganishii.</title>
        <authorList>
            <person name="Gordon J.L."/>
            <person name="Armisen D."/>
            <person name="Proux-Wera E."/>
            <person name="OhEigeartaigh S.S."/>
            <person name="Byrne K.P."/>
            <person name="Wolfe K.H."/>
        </authorList>
    </citation>
    <scope>NUCLEOTIDE SEQUENCE [LARGE SCALE GENOMIC DNA]</scope>
    <source>
        <strain evidence="17">ATCC MYA-139 / BCRC 22969 / CBS 8797 / CCRC 22969 / KCTC 17520 / NBRC 10181 / NCYC 3082</strain>
    </source>
</reference>
<dbReference type="GO" id="GO:0016787">
    <property type="term" value="F:hydrolase activity"/>
    <property type="evidence" value="ECO:0007669"/>
    <property type="project" value="UniProtKB-KW"/>
</dbReference>
<dbReference type="InterPro" id="IPR011709">
    <property type="entry name" value="DEAD-box_helicase_OB_fold"/>
</dbReference>
<dbReference type="Proteomes" id="UP000006310">
    <property type="component" value="Chromosome 3"/>
</dbReference>
<evidence type="ECO:0000256" key="4">
    <source>
        <dbReference type="ARBA" id="ARBA00022741"/>
    </source>
</evidence>
<evidence type="ECO:0000256" key="10">
    <source>
        <dbReference type="ARBA" id="ARBA00038040"/>
    </source>
</evidence>
<evidence type="ECO:0000256" key="1">
    <source>
        <dbReference type="ARBA" id="ARBA00004123"/>
    </source>
</evidence>
<dbReference type="EMBL" id="HE978316">
    <property type="protein sequence ID" value="CCK69743.1"/>
    <property type="molecule type" value="Genomic_DNA"/>
</dbReference>
<dbReference type="PANTHER" id="PTHR18934:SF91">
    <property type="entry name" value="PRE-MRNA-SPLICING FACTOR ATP-DEPENDENT RNA HELICASE PRP16"/>
    <property type="match status" value="1"/>
</dbReference>
<dbReference type="Pfam" id="PF07717">
    <property type="entry name" value="OB_NTP_bind"/>
    <property type="match status" value="1"/>
</dbReference>
<dbReference type="PANTHER" id="PTHR18934">
    <property type="entry name" value="ATP-DEPENDENT RNA HELICASE"/>
    <property type="match status" value="1"/>
</dbReference>
<evidence type="ECO:0000256" key="9">
    <source>
        <dbReference type="ARBA" id="ARBA00023242"/>
    </source>
</evidence>
<comment type="similarity">
    <text evidence="10">Belongs to the DEAD box helicase family. DEAH subfamily. PRP16 sub-subfamily.</text>
</comment>
<evidence type="ECO:0000256" key="7">
    <source>
        <dbReference type="ARBA" id="ARBA00022840"/>
    </source>
</evidence>
<evidence type="ECO:0000256" key="11">
    <source>
        <dbReference type="ARBA" id="ARBA00047984"/>
    </source>
</evidence>
<keyword evidence="17" id="KW-1185">Reference proteome</keyword>
<dbReference type="GO" id="GO:0000378">
    <property type="term" value="P:RNA exon ligation"/>
    <property type="evidence" value="ECO:0007669"/>
    <property type="project" value="EnsemblFungi"/>
</dbReference>
<dbReference type="GO" id="GO:0000350">
    <property type="term" value="P:generation of catalytic spliceosome for second transesterification step"/>
    <property type="evidence" value="ECO:0007669"/>
    <property type="project" value="EnsemblFungi"/>
</dbReference>
<feature type="domain" description="Helicase C-terminal" evidence="15">
    <location>
        <begin position="406"/>
        <end position="602"/>
    </location>
</feature>
<dbReference type="InterPro" id="IPR011545">
    <property type="entry name" value="DEAD/DEAH_box_helicase_dom"/>
</dbReference>
<dbReference type="HOGENOM" id="CLU_001832_6_3_1"/>
<dbReference type="SMART" id="SM00490">
    <property type="entry name" value="HELICc"/>
    <property type="match status" value="1"/>
</dbReference>
<dbReference type="SMART" id="SM00847">
    <property type="entry name" value="HA2"/>
    <property type="match status" value="1"/>
</dbReference>
<accession>J7RJQ7</accession>
<dbReference type="InterPro" id="IPR014001">
    <property type="entry name" value="Helicase_ATP-bd"/>
</dbReference>
<feature type="compositionally biased region" description="Acidic residues" evidence="13">
    <location>
        <begin position="14"/>
        <end position="25"/>
    </location>
</feature>
<keyword evidence="4" id="KW-0547">Nucleotide-binding</keyword>
<evidence type="ECO:0000259" key="15">
    <source>
        <dbReference type="PROSITE" id="PS51194"/>
    </source>
</evidence>
<dbReference type="FunFam" id="3.40.50.300:FF:000615">
    <property type="entry name" value="pre-mRNA-splicing factor ATP-dependent RNA helicase DEAH7"/>
    <property type="match status" value="1"/>
</dbReference>
<dbReference type="Pfam" id="PF00271">
    <property type="entry name" value="Helicase_C"/>
    <property type="match status" value="1"/>
</dbReference>
<dbReference type="SMART" id="SM00487">
    <property type="entry name" value="DEXDc"/>
    <property type="match status" value="1"/>
</dbReference>
<dbReference type="GO" id="GO:0005524">
    <property type="term" value="F:ATP binding"/>
    <property type="evidence" value="ECO:0007669"/>
    <property type="project" value="UniProtKB-KW"/>
</dbReference>
<dbReference type="GO" id="GO:0071007">
    <property type="term" value="C:U2-type catalytic step 2 spliceosome"/>
    <property type="evidence" value="ECO:0007669"/>
    <property type="project" value="EnsemblFungi"/>
</dbReference>
<dbReference type="GO" id="GO:0003723">
    <property type="term" value="F:RNA binding"/>
    <property type="evidence" value="ECO:0007669"/>
    <property type="project" value="TreeGrafter"/>
</dbReference>
<feature type="compositionally biased region" description="Polar residues" evidence="13">
    <location>
        <begin position="77"/>
        <end position="95"/>
    </location>
</feature>
<dbReference type="EC" id="3.6.4.13" evidence="2"/>
<evidence type="ECO:0000256" key="13">
    <source>
        <dbReference type="SAM" id="MobiDB-lite"/>
    </source>
</evidence>
<name>J7RJQ7_HUIN7</name>
<dbReference type="PROSITE" id="PS51192">
    <property type="entry name" value="HELICASE_ATP_BIND_1"/>
    <property type="match status" value="1"/>
</dbReference>
<proteinExistence type="inferred from homology"/>
<dbReference type="FunFam" id="3.40.50.300:FF:000007">
    <property type="entry name" value="Pre-mRNA-splicing factor ATP-dependent RNA helicase"/>
    <property type="match status" value="1"/>
</dbReference>
<dbReference type="RefSeq" id="XP_022463989.1">
    <property type="nucleotide sequence ID" value="XM_022607388.1"/>
</dbReference>
<dbReference type="OrthoDB" id="10253254at2759"/>
<evidence type="ECO:0000256" key="6">
    <source>
        <dbReference type="ARBA" id="ARBA00022806"/>
    </source>
</evidence>
<protein>
    <recommendedName>
        <fullName evidence="12">Pre-mRNA-splicing factor ATP-dependent RNA helicase PRP16</fullName>
        <ecNumber evidence="2">3.6.4.13</ecNumber>
    </recommendedName>
</protein>
<dbReference type="CDD" id="cd18791">
    <property type="entry name" value="SF2_C_RHA"/>
    <property type="match status" value="1"/>
</dbReference>
<keyword evidence="7" id="KW-0067">ATP-binding</keyword>
<comment type="subcellular location">
    <subcellularLocation>
        <location evidence="1">Nucleus</location>
    </subcellularLocation>
</comment>
<evidence type="ECO:0000256" key="2">
    <source>
        <dbReference type="ARBA" id="ARBA00012552"/>
    </source>
</evidence>
<dbReference type="GO" id="GO:0040031">
    <property type="term" value="P:snRNA modification"/>
    <property type="evidence" value="ECO:0007669"/>
    <property type="project" value="EnsemblFungi"/>
</dbReference>
<reference evidence="16 17" key="1">
    <citation type="journal article" date="2011" name="Proc. Natl. Acad. Sci. U.S.A.">
        <title>Evolutionary erosion of yeast sex chromosomes by mating-type switching accidents.</title>
        <authorList>
            <person name="Gordon J.L."/>
            <person name="Armisen D."/>
            <person name="Proux-Wera E."/>
            <person name="Oheigeartaigh S.S."/>
            <person name="Byrne K.P."/>
            <person name="Wolfe K.H."/>
        </authorList>
    </citation>
    <scope>NUCLEOTIDE SEQUENCE [LARGE SCALE GENOMIC DNA]</scope>
    <source>
        <strain evidence="17">ATCC MYA-139 / BCRC 22969 / CBS 8797 / CCRC 22969 / KCTC 17520 / NBRC 10181 / NCYC 3082</strain>
    </source>
</reference>
<sequence length="940" mass="105117">MPPGANRQKVSLSFDDDSGSECSSDEDQRTERQPVVFKRMGKDAAHRLKQYSAGAGTQLGDQRVAKQPSAQIAVHHSPNQDTSTGPVVSSTTKSTVYNSPITSEGATLYPLPPSKRYSPPFLADYGRHNVITMLEGRESISAFRNPQSQFSQAAKQGSNLIHRERATRHRARRNNTDSSLQSTTLGNVLGVQANPIAEKHEPPDTNSQEPTREMIQLQRESLPAYKVREELVSLVRFNQVSIVIGETGSGKTTQLAQFLHGDGISSIAITQPRRIAAMSVARRVAQEMDVALGAEVGYSIRFEDVTSSKTQIKFMTDGILLRETLLDPYLSHYDCIIIDEAHERSLNTDVLMGILKDLLTKRKDIKLIITSATINAAKFSKFFGNAPQFTIPGKTFPVDVVYAKTPVDDYVEAAVLEATRIHLGTAIESGDVLIFMTGQEDIEVTENGIKEKLLQVYSKRDAQISTFEDIKDLEVYPIYSALPPNLQNRIFHKLDPSKRKIVIATNIAETSLTIDSIRYVIDSGYSKLKVFNAKIGLDTLAVTPISCANANQRSGRAGRTGPGTAYRLYTEETYDDDMYPHTIPEIQRTNLSNTILLLKSLGVTDILQFPFIDKPPTETLLASMYELWFINALDNFGALTPLGREMSKLPLPPSLSKVLIVASQYDCSEEILTIVSMLSVPSVFHRPKEYEKESDLARAKFFVPESDHLTLLNVFSQWRQNRYSAQWCQRHFLVHRSLARAKDIREQLARIMTRNKIPISSSGSDWTIIRKCICSGFAHQAAKSSGLGKYVSLKTGLRVDVHPTSALFGLGDPPPYIIYHELLMTTKEYMICNTAVDPFWLMEYGGLLYNIKRIGSSTADSVMFPGSETGTARTAKDPLDEQIKLCETHRSNNIEQLKLDASKYEEEKKRRVEDLHKRKLQKADTSSTVGMSFKRRKPFR</sequence>
<keyword evidence="3" id="KW-0507">mRNA processing</keyword>
<dbReference type="Gene3D" id="1.20.120.1080">
    <property type="match status" value="1"/>
</dbReference>
<comment type="catalytic activity">
    <reaction evidence="11">
        <text>ATP + H2O = ADP + phosphate + H(+)</text>
        <dbReference type="Rhea" id="RHEA:13065"/>
        <dbReference type="ChEBI" id="CHEBI:15377"/>
        <dbReference type="ChEBI" id="CHEBI:15378"/>
        <dbReference type="ChEBI" id="CHEBI:30616"/>
        <dbReference type="ChEBI" id="CHEBI:43474"/>
        <dbReference type="ChEBI" id="CHEBI:456216"/>
        <dbReference type="EC" id="3.6.4.13"/>
    </reaction>
</comment>
<keyword evidence="9" id="KW-0539">Nucleus</keyword>
<dbReference type="Gene3D" id="3.40.50.300">
    <property type="entry name" value="P-loop containing nucleotide triphosphate hydrolases"/>
    <property type="match status" value="2"/>
</dbReference>
<dbReference type="OMA" id="CSLYDLW"/>
<dbReference type="Pfam" id="PF00270">
    <property type="entry name" value="DEAD"/>
    <property type="match status" value="1"/>
</dbReference>
<keyword evidence="5" id="KW-0378">Hydrolase</keyword>
<dbReference type="InterPro" id="IPR048333">
    <property type="entry name" value="HA2_WH"/>
</dbReference>
<dbReference type="PROSITE" id="PS51194">
    <property type="entry name" value="HELICASE_CTER"/>
    <property type="match status" value="1"/>
</dbReference>
<evidence type="ECO:0000256" key="3">
    <source>
        <dbReference type="ARBA" id="ARBA00022664"/>
    </source>
</evidence>
<evidence type="ECO:0000256" key="5">
    <source>
        <dbReference type="ARBA" id="ARBA00022801"/>
    </source>
</evidence>
<feature type="region of interest" description="Disordered" evidence="13">
    <location>
        <begin position="54"/>
        <end position="95"/>
    </location>
</feature>
<dbReference type="KEGG" id="kng:KNAG_0C06500"/>
<dbReference type="STRING" id="1071383.J7RJQ7"/>
<evidence type="ECO:0000259" key="14">
    <source>
        <dbReference type="PROSITE" id="PS51192"/>
    </source>
</evidence>
<dbReference type="Pfam" id="PF21010">
    <property type="entry name" value="HA2_C"/>
    <property type="match status" value="1"/>
</dbReference>
<evidence type="ECO:0000313" key="16">
    <source>
        <dbReference type="EMBL" id="CCK69743.1"/>
    </source>
</evidence>
<dbReference type="eggNOG" id="KOG0924">
    <property type="taxonomic scope" value="Eukaryota"/>
</dbReference>
<evidence type="ECO:0000256" key="8">
    <source>
        <dbReference type="ARBA" id="ARBA00023187"/>
    </source>
</evidence>
<feature type="region of interest" description="Disordered" evidence="13">
    <location>
        <begin position="1"/>
        <end position="33"/>
    </location>
</feature>
<dbReference type="InterPro" id="IPR007502">
    <property type="entry name" value="Helicase-assoc_dom"/>
</dbReference>